<evidence type="ECO:0000313" key="7">
    <source>
        <dbReference type="Proteomes" id="UP001500518"/>
    </source>
</evidence>
<dbReference type="Pfam" id="PF06902">
    <property type="entry name" value="Fer4_19"/>
    <property type="match status" value="1"/>
</dbReference>
<dbReference type="InterPro" id="IPR042216">
    <property type="entry name" value="MitoNEET_CISD"/>
</dbReference>
<evidence type="ECO:0000256" key="2">
    <source>
        <dbReference type="ARBA" id="ARBA00022723"/>
    </source>
</evidence>
<dbReference type="InterPro" id="IPR052950">
    <property type="entry name" value="CISD"/>
</dbReference>
<gene>
    <name evidence="6" type="ORF">GCM10023208_28140</name>
</gene>
<feature type="domain" description="Iron-binding zinc finger CDGSH type" evidence="5">
    <location>
        <begin position="187"/>
        <end position="224"/>
    </location>
</feature>
<dbReference type="Gene3D" id="3.40.5.90">
    <property type="entry name" value="CDGSH iron-sulfur domain, mitoNEET-type"/>
    <property type="match status" value="2"/>
</dbReference>
<dbReference type="InterPro" id="IPR018967">
    <property type="entry name" value="FeS-contain_CDGSH-typ"/>
</dbReference>
<keyword evidence="4" id="KW-0411">Iron-sulfur</keyword>
<evidence type="ECO:0000259" key="5">
    <source>
        <dbReference type="SMART" id="SM00704"/>
    </source>
</evidence>
<dbReference type="Proteomes" id="UP001500518">
    <property type="component" value="Unassembled WGS sequence"/>
</dbReference>
<sequence length="227" mass="25165">MSDDAKITVTEDGPYKVEGRVPLGEQSIAVNERGESIEWQPTGDFEQRKTYFLCRCGMSGNKPFCDNSHAEGFDGTEVADRAPYAEQAKRLEGPRFTLLDQEDLCALARFCDTHQTVWDEVEKTGDPEVAAIFLDQVSNCVSGRLVAIDNVTGEPVHPQRDPRISTTQDPAEECSGPLYVEGGVRMVSAHGENYERRNRMALCRCGQSGNKPFCDGTHVKIGWSDKD</sequence>
<protein>
    <submittedName>
        <fullName evidence="6">CDGSH iron-sulfur domain-containing protein</fullName>
    </submittedName>
</protein>
<evidence type="ECO:0000256" key="4">
    <source>
        <dbReference type="ARBA" id="ARBA00023014"/>
    </source>
</evidence>
<dbReference type="InterPro" id="IPR016548">
    <property type="entry name" value="UCP009180"/>
</dbReference>
<dbReference type="PANTHER" id="PTHR46491:SF3">
    <property type="entry name" value="CDGSH IRON-SULFUR DOMAIN-CONTAINING PROTEIN 3, MITOCHONDRIAL"/>
    <property type="match status" value="1"/>
</dbReference>
<accession>A0ABP9KNH9</accession>
<evidence type="ECO:0000256" key="3">
    <source>
        <dbReference type="ARBA" id="ARBA00023004"/>
    </source>
</evidence>
<dbReference type="Pfam" id="PF09360">
    <property type="entry name" value="zf-CDGSH"/>
    <property type="match status" value="2"/>
</dbReference>
<evidence type="ECO:0000313" key="6">
    <source>
        <dbReference type="EMBL" id="GAA5060114.1"/>
    </source>
</evidence>
<keyword evidence="2" id="KW-0479">Metal-binding</keyword>
<keyword evidence="3" id="KW-0408">Iron</keyword>
<reference evidence="7" key="1">
    <citation type="journal article" date="2019" name="Int. J. Syst. Evol. Microbiol.">
        <title>The Global Catalogue of Microorganisms (GCM) 10K type strain sequencing project: providing services to taxonomists for standard genome sequencing and annotation.</title>
        <authorList>
            <consortium name="The Broad Institute Genomics Platform"/>
            <consortium name="The Broad Institute Genome Sequencing Center for Infectious Disease"/>
            <person name="Wu L."/>
            <person name="Ma J."/>
        </authorList>
    </citation>
    <scope>NUCLEOTIDE SEQUENCE [LARGE SCALE GENOMIC DNA]</scope>
    <source>
        <strain evidence="7">JCM 18014</strain>
    </source>
</reference>
<organism evidence="6 7">
    <name type="scientific">Erythrobacter westpacificensis</name>
    <dbReference type="NCBI Taxonomy" id="1055231"/>
    <lineage>
        <taxon>Bacteria</taxon>
        <taxon>Pseudomonadati</taxon>
        <taxon>Pseudomonadota</taxon>
        <taxon>Alphaproteobacteria</taxon>
        <taxon>Sphingomonadales</taxon>
        <taxon>Erythrobacteraceae</taxon>
        <taxon>Erythrobacter/Porphyrobacter group</taxon>
        <taxon>Erythrobacter</taxon>
    </lineage>
</organism>
<keyword evidence="1" id="KW-0001">2Fe-2S</keyword>
<keyword evidence="7" id="KW-1185">Reference proteome</keyword>
<dbReference type="RefSeq" id="WP_346033649.1">
    <property type="nucleotide sequence ID" value="NZ_BAABHV010000021.1"/>
</dbReference>
<evidence type="ECO:0000256" key="1">
    <source>
        <dbReference type="ARBA" id="ARBA00022714"/>
    </source>
</evidence>
<proteinExistence type="predicted"/>
<dbReference type="InterPro" id="IPR010693">
    <property type="entry name" value="Divergent_4Fe-4S_mono-cluster"/>
</dbReference>
<feature type="domain" description="Iron-binding zinc finger CDGSH type" evidence="5">
    <location>
        <begin position="38"/>
        <end position="75"/>
    </location>
</feature>
<comment type="caution">
    <text evidence="6">The sequence shown here is derived from an EMBL/GenBank/DDBJ whole genome shotgun (WGS) entry which is preliminary data.</text>
</comment>
<name>A0ABP9KNH9_9SPHN</name>
<dbReference type="PIRSF" id="PIRSF009180">
    <property type="entry name" value="UCP009180"/>
    <property type="match status" value="1"/>
</dbReference>
<dbReference type="EMBL" id="BAABHV010000021">
    <property type="protein sequence ID" value="GAA5060114.1"/>
    <property type="molecule type" value="Genomic_DNA"/>
</dbReference>
<dbReference type="SMART" id="SM00704">
    <property type="entry name" value="ZnF_CDGSH"/>
    <property type="match status" value="2"/>
</dbReference>
<dbReference type="PANTHER" id="PTHR46491">
    <property type="entry name" value="CDGSH IRON SULFUR DOMAIN PROTEIN HOMOLOG"/>
    <property type="match status" value="1"/>
</dbReference>